<dbReference type="InterPro" id="IPR023286">
    <property type="entry name" value="ABATE_dom_sf"/>
</dbReference>
<dbReference type="STRING" id="40318.SNOD_23255"/>
<evidence type="ECO:0000259" key="1">
    <source>
        <dbReference type="Pfam" id="PF11706"/>
    </source>
</evidence>
<reference evidence="3 5" key="3">
    <citation type="submission" date="2017-09" db="EMBL/GenBank/DDBJ databases">
        <title>Streptomyces genome completion.</title>
        <authorList>
            <person name="Lee N."/>
            <person name="Cho B.-K."/>
        </authorList>
    </citation>
    <scope>NUCLEOTIDE SEQUENCE [LARGE SCALE GENOMIC DNA]</scope>
    <source>
        <strain evidence="3 5">ATCC 14899</strain>
    </source>
</reference>
<organism evidence="2 4">
    <name type="scientific">Streptomyces nodosus</name>
    <dbReference type="NCBI Taxonomy" id="40318"/>
    <lineage>
        <taxon>Bacteria</taxon>
        <taxon>Bacillati</taxon>
        <taxon>Actinomycetota</taxon>
        <taxon>Actinomycetes</taxon>
        <taxon>Kitasatosporales</taxon>
        <taxon>Streptomycetaceae</taxon>
        <taxon>Streptomyces</taxon>
    </lineage>
</organism>
<dbReference type="SUPFAM" id="SSF160904">
    <property type="entry name" value="Jann2411-like"/>
    <property type="match status" value="1"/>
</dbReference>
<protein>
    <submittedName>
        <fullName evidence="3">CGNR zinc finger domain-containing protein</fullName>
    </submittedName>
</protein>
<name>A0A0B5DRD7_9ACTN</name>
<dbReference type="EMBL" id="CP023747">
    <property type="protein sequence ID" value="QEV41134.1"/>
    <property type="molecule type" value="Genomic_DNA"/>
</dbReference>
<feature type="domain" description="Zinc finger CGNR" evidence="1">
    <location>
        <begin position="180"/>
        <end position="220"/>
    </location>
</feature>
<keyword evidence="4" id="KW-1185">Reference proteome</keyword>
<dbReference type="EMBL" id="CP009313">
    <property type="protein sequence ID" value="AJE42632.1"/>
    <property type="molecule type" value="Genomic_DNA"/>
</dbReference>
<dbReference type="Pfam" id="PF11706">
    <property type="entry name" value="zf-CGNR"/>
    <property type="match status" value="1"/>
</dbReference>
<reference evidence="2 4" key="2">
    <citation type="journal article" date="2016" name="Appl. Microbiol. Biotechnol.">
        <title>Exploiting the genome sequence of Streptomyces nodosus for enhanced antibiotic production.</title>
        <authorList>
            <person name="Sweeney P."/>
            <person name="Murphy C.D."/>
            <person name="Caffrey P."/>
        </authorList>
    </citation>
    <scope>NUCLEOTIDE SEQUENCE [LARGE SCALE GENOMIC DNA]</scope>
    <source>
        <strain evidence="2 4">ATCC 14899</strain>
    </source>
</reference>
<evidence type="ECO:0000313" key="5">
    <source>
        <dbReference type="Proteomes" id="UP000325763"/>
    </source>
</evidence>
<reference evidence="4" key="1">
    <citation type="submission" date="2014-09" db="EMBL/GenBank/DDBJ databases">
        <title>Sequence of the Streptomyces nodosus genome.</title>
        <authorList>
            <person name="Sweeney P."/>
            <person name="Stephens N."/>
            <person name="Murphy C."/>
            <person name="Caffrey P."/>
        </authorList>
    </citation>
    <scope>NUCLEOTIDE SEQUENCE [LARGE SCALE GENOMIC DNA]</scope>
    <source>
        <strain evidence="4">ATCC 14899</strain>
    </source>
</reference>
<sequence>MTTSRYLALELANTVRHDGNGGVADELSSVDGLTSWVAAQEELKAAEEFTATGTGAALTAAGAVASGSHAAGSATGPVADERVRTQVLAVRAALRALLARAVAPAPPSRADADQLPPADQALSRLNAAAARCPVVPLLDWPTDAAPVARLLPAASASPVDLPAVLARAAIAFLGGPDLPRLRACTAPRCVRYFLKEHGRQEFCKASCGNRARAARHYRRHHAPPTAN</sequence>
<evidence type="ECO:0000313" key="3">
    <source>
        <dbReference type="EMBL" id="QEV41134.1"/>
    </source>
</evidence>
<gene>
    <name evidence="3" type="ORF">CP978_23570</name>
    <name evidence="2" type="ORF">SNOD_23255</name>
</gene>
<dbReference type="PANTHER" id="PTHR35525:SF3">
    <property type="entry name" value="BLL6575 PROTEIN"/>
    <property type="match status" value="1"/>
</dbReference>
<accession>A0A0B5DRD7</accession>
<dbReference type="OrthoDB" id="3211108at2"/>
<evidence type="ECO:0000313" key="2">
    <source>
        <dbReference type="EMBL" id="AJE42632.1"/>
    </source>
</evidence>
<dbReference type="Proteomes" id="UP000031526">
    <property type="component" value="Chromosome"/>
</dbReference>
<dbReference type="Proteomes" id="UP000325763">
    <property type="component" value="Chromosome"/>
</dbReference>
<dbReference type="PANTHER" id="PTHR35525">
    <property type="entry name" value="BLL6575 PROTEIN"/>
    <property type="match status" value="1"/>
</dbReference>
<dbReference type="Pfam" id="PF07336">
    <property type="entry name" value="ABATE"/>
    <property type="match status" value="1"/>
</dbReference>
<dbReference type="InterPro" id="IPR021005">
    <property type="entry name" value="Znf_CGNR"/>
</dbReference>
<dbReference type="InterPro" id="IPR010852">
    <property type="entry name" value="ABATE"/>
</dbReference>
<dbReference type="KEGG" id="snq:CP978_23570"/>
<dbReference type="AlphaFoldDB" id="A0A0B5DRD7"/>
<dbReference type="Gene3D" id="1.10.3300.10">
    <property type="entry name" value="Jann2411-like domain"/>
    <property type="match status" value="1"/>
</dbReference>
<dbReference type="RefSeq" id="WP_043444036.1">
    <property type="nucleotide sequence ID" value="NZ_CP009313.1"/>
</dbReference>
<evidence type="ECO:0000313" key="4">
    <source>
        <dbReference type="Proteomes" id="UP000031526"/>
    </source>
</evidence>
<proteinExistence type="predicted"/>
<dbReference type="HOGENOM" id="CLU_087298_2_1_11"/>